<dbReference type="Proteomes" id="UP000694892">
    <property type="component" value="Chromosome 2S"/>
</dbReference>
<dbReference type="SUPFAM" id="SSF52266">
    <property type="entry name" value="SGNH hydrolase"/>
    <property type="match status" value="1"/>
</dbReference>
<sequence length="121" mass="13755">MGLRSQRDLVFQMKQVIEKIRSLFPDLVLVWSEMVRVVWRYARNGEKMDKSRGKVNKLMASFVRKCGGIVVRHQDLEDKRPDYYIEDGVHLSGLGLDFFTLAIVEGIERALGLLGGGACRA</sequence>
<evidence type="ECO:0008006" key="3">
    <source>
        <dbReference type="Google" id="ProtNLM"/>
    </source>
</evidence>
<evidence type="ECO:0000313" key="2">
    <source>
        <dbReference type="Proteomes" id="UP000694892"/>
    </source>
</evidence>
<protein>
    <recommendedName>
        <fullName evidence="3">SGNH hydrolase-type esterase domain-containing protein</fullName>
    </recommendedName>
</protein>
<dbReference type="AlphaFoldDB" id="A0A974DHM0"/>
<reference evidence="2" key="1">
    <citation type="journal article" date="2016" name="Nature">
        <title>Genome evolution in the allotetraploid frog Xenopus laevis.</title>
        <authorList>
            <person name="Session A.M."/>
            <person name="Uno Y."/>
            <person name="Kwon T."/>
            <person name="Chapman J.A."/>
            <person name="Toyoda A."/>
            <person name="Takahashi S."/>
            <person name="Fukui A."/>
            <person name="Hikosaka A."/>
            <person name="Suzuki A."/>
            <person name="Kondo M."/>
            <person name="van Heeringen S.J."/>
            <person name="Quigley I."/>
            <person name="Heinz S."/>
            <person name="Ogino H."/>
            <person name="Ochi H."/>
            <person name="Hellsten U."/>
            <person name="Lyons J.B."/>
            <person name="Simakov O."/>
            <person name="Putnam N."/>
            <person name="Stites J."/>
            <person name="Kuroki Y."/>
            <person name="Tanaka T."/>
            <person name="Michiue T."/>
            <person name="Watanabe M."/>
            <person name="Bogdanovic O."/>
            <person name="Lister R."/>
            <person name="Georgiou G."/>
            <person name="Paranjpe S.S."/>
            <person name="van Kruijsbergen I."/>
            <person name="Shu S."/>
            <person name="Carlson J."/>
            <person name="Kinoshita T."/>
            <person name="Ohta Y."/>
            <person name="Mawaribuchi S."/>
            <person name="Jenkins J."/>
            <person name="Grimwood J."/>
            <person name="Schmutz J."/>
            <person name="Mitros T."/>
            <person name="Mozaffari S.V."/>
            <person name="Suzuki Y."/>
            <person name="Haramoto Y."/>
            <person name="Yamamoto T.S."/>
            <person name="Takagi C."/>
            <person name="Heald R."/>
            <person name="Miller K."/>
            <person name="Haudenschild C."/>
            <person name="Kitzman J."/>
            <person name="Nakayama T."/>
            <person name="Izutsu Y."/>
            <person name="Robert J."/>
            <person name="Fortriede J."/>
            <person name="Burns K."/>
            <person name="Lotay V."/>
            <person name="Karimi K."/>
            <person name="Yasuoka Y."/>
            <person name="Dichmann D.S."/>
            <person name="Flajnik M.F."/>
            <person name="Houston D.W."/>
            <person name="Shendure J."/>
            <person name="DuPasquier L."/>
            <person name="Vize P.D."/>
            <person name="Zorn A.M."/>
            <person name="Ito M."/>
            <person name="Marcotte E.M."/>
            <person name="Wallingford J.B."/>
            <person name="Ito Y."/>
            <person name="Asashima M."/>
            <person name="Ueno N."/>
            <person name="Matsuda Y."/>
            <person name="Veenstra G.J."/>
            <person name="Fujiyama A."/>
            <person name="Harland R.M."/>
            <person name="Taira M."/>
            <person name="Rokhsar D.S."/>
        </authorList>
    </citation>
    <scope>NUCLEOTIDE SEQUENCE [LARGE SCALE GENOMIC DNA]</scope>
    <source>
        <strain evidence="2">J</strain>
    </source>
</reference>
<proteinExistence type="predicted"/>
<dbReference type="InterPro" id="IPR036514">
    <property type="entry name" value="SGNH_hydro_sf"/>
</dbReference>
<accession>A0A974DHM0</accession>
<gene>
    <name evidence="1" type="ORF">XELAEV_18014644mg</name>
</gene>
<organism evidence="1 2">
    <name type="scientific">Xenopus laevis</name>
    <name type="common">African clawed frog</name>
    <dbReference type="NCBI Taxonomy" id="8355"/>
    <lineage>
        <taxon>Eukaryota</taxon>
        <taxon>Metazoa</taxon>
        <taxon>Chordata</taxon>
        <taxon>Craniata</taxon>
        <taxon>Vertebrata</taxon>
        <taxon>Euteleostomi</taxon>
        <taxon>Amphibia</taxon>
        <taxon>Batrachia</taxon>
        <taxon>Anura</taxon>
        <taxon>Pipoidea</taxon>
        <taxon>Pipidae</taxon>
        <taxon>Xenopodinae</taxon>
        <taxon>Xenopus</taxon>
        <taxon>Xenopus</taxon>
    </lineage>
</organism>
<evidence type="ECO:0000313" key="1">
    <source>
        <dbReference type="EMBL" id="OCT91585.1"/>
    </source>
</evidence>
<name>A0A974DHM0_XENLA</name>
<dbReference type="Gene3D" id="3.40.50.1110">
    <property type="entry name" value="SGNH hydrolase"/>
    <property type="match status" value="1"/>
</dbReference>
<dbReference type="EMBL" id="CM004469">
    <property type="protein sequence ID" value="OCT91585.1"/>
    <property type="molecule type" value="Genomic_DNA"/>
</dbReference>